<dbReference type="Proteomes" id="UP000290958">
    <property type="component" value="Unassembled WGS sequence"/>
</dbReference>
<evidence type="ECO:0000259" key="10">
    <source>
        <dbReference type="PROSITE" id="PS51123"/>
    </source>
</evidence>
<organism evidence="11 12">
    <name type="scientific">Sphingobium fluviale</name>
    <dbReference type="NCBI Taxonomy" id="2506423"/>
    <lineage>
        <taxon>Bacteria</taxon>
        <taxon>Pseudomonadati</taxon>
        <taxon>Pseudomonadota</taxon>
        <taxon>Alphaproteobacteria</taxon>
        <taxon>Sphingomonadales</taxon>
        <taxon>Sphingomonadaceae</taxon>
        <taxon>Sphingobium</taxon>
    </lineage>
</organism>
<feature type="domain" description="OmpA-like" evidence="10">
    <location>
        <begin position="167"/>
        <end position="290"/>
    </location>
</feature>
<dbReference type="CDD" id="cd07185">
    <property type="entry name" value="OmpA_C-like"/>
    <property type="match status" value="1"/>
</dbReference>
<dbReference type="OrthoDB" id="7170686at2"/>
<evidence type="ECO:0000256" key="5">
    <source>
        <dbReference type="ARBA" id="ARBA00022989"/>
    </source>
</evidence>
<keyword evidence="11" id="KW-0282">Flagellum</keyword>
<feature type="transmembrane region" description="Helical" evidence="9">
    <location>
        <begin position="36"/>
        <end position="55"/>
    </location>
</feature>
<evidence type="ECO:0000256" key="8">
    <source>
        <dbReference type="SAM" id="MobiDB-lite"/>
    </source>
</evidence>
<dbReference type="InterPro" id="IPR050330">
    <property type="entry name" value="Bact_OuterMem_StrucFunc"/>
</dbReference>
<dbReference type="PANTHER" id="PTHR30329:SF21">
    <property type="entry name" value="LIPOPROTEIN YIAD-RELATED"/>
    <property type="match status" value="1"/>
</dbReference>
<evidence type="ECO:0000256" key="1">
    <source>
        <dbReference type="ARBA" id="ARBA00004162"/>
    </source>
</evidence>
<accession>A0A4Q1KKF4</accession>
<keyword evidence="11" id="KW-0966">Cell projection</keyword>
<keyword evidence="5 9" id="KW-1133">Transmembrane helix</keyword>
<evidence type="ECO:0000256" key="6">
    <source>
        <dbReference type="ARBA" id="ARBA00023136"/>
    </source>
</evidence>
<evidence type="ECO:0000256" key="4">
    <source>
        <dbReference type="ARBA" id="ARBA00022692"/>
    </source>
</evidence>
<evidence type="ECO:0000313" key="12">
    <source>
        <dbReference type="Proteomes" id="UP000290958"/>
    </source>
</evidence>
<dbReference type="EMBL" id="SBKP01000003">
    <property type="protein sequence ID" value="RXR29860.1"/>
    <property type="molecule type" value="Genomic_DNA"/>
</dbReference>
<gene>
    <name evidence="11" type="ORF">EQG66_04780</name>
</gene>
<keyword evidence="11" id="KW-0969">Cilium</keyword>
<evidence type="ECO:0000256" key="2">
    <source>
        <dbReference type="ARBA" id="ARBA00008914"/>
    </source>
</evidence>
<dbReference type="InterPro" id="IPR006665">
    <property type="entry name" value="OmpA-like"/>
</dbReference>
<dbReference type="InterPro" id="IPR025713">
    <property type="entry name" value="MotB-like_N_dom"/>
</dbReference>
<evidence type="ECO:0000256" key="7">
    <source>
        <dbReference type="PROSITE-ProRule" id="PRU00473"/>
    </source>
</evidence>
<proteinExistence type="inferred from homology"/>
<dbReference type="Gene3D" id="3.30.1330.60">
    <property type="entry name" value="OmpA-like domain"/>
    <property type="match status" value="1"/>
</dbReference>
<keyword evidence="6 7" id="KW-0472">Membrane</keyword>
<dbReference type="InterPro" id="IPR036737">
    <property type="entry name" value="OmpA-like_sf"/>
</dbReference>
<comment type="subcellular location">
    <subcellularLocation>
        <location evidence="1">Cell membrane</location>
        <topology evidence="1">Single-pass membrane protein</topology>
    </subcellularLocation>
</comment>
<dbReference type="AlphaFoldDB" id="A0A4Q1KKF4"/>
<dbReference type="SUPFAM" id="SSF103088">
    <property type="entry name" value="OmpA-like"/>
    <property type="match status" value="1"/>
</dbReference>
<evidence type="ECO:0000256" key="9">
    <source>
        <dbReference type="SAM" id="Phobius"/>
    </source>
</evidence>
<keyword evidence="4 9" id="KW-0812">Transmembrane</keyword>
<feature type="region of interest" description="Disordered" evidence="8">
    <location>
        <begin position="334"/>
        <end position="358"/>
    </location>
</feature>
<protein>
    <submittedName>
        <fullName evidence="11">Flagellar motor protein MotB</fullName>
    </submittedName>
</protein>
<dbReference type="Pfam" id="PF13677">
    <property type="entry name" value="MotB_plug"/>
    <property type="match status" value="1"/>
</dbReference>
<feature type="region of interest" description="Disordered" evidence="8">
    <location>
        <begin position="85"/>
        <end position="132"/>
    </location>
</feature>
<evidence type="ECO:0000313" key="11">
    <source>
        <dbReference type="EMBL" id="RXR29860.1"/>
    </source>
</evidence>
<sequence length="358" mass="38569">MAGNKRQVNEPEPRPIIVKKIIVDGHGGHHGGAWKVAYADFVTAMMAFFLLMWLLGATTEKQRKGLADYFTPTLVELKEGSAGSNGLLGGDSMEGKENYPTSGGQGNLSITIPKEVRGQDKSKDRAKARDKDMAQFQSVKAKLEAKLANDPALRKMLKNVRFTETREGLRIDLIDEADFAMFGMGTDRLLPQARALVAEVAKVISGVPNDVIVRGHTDGLPYTSGRSMNNWMLSSSRAEATRKAFADLGIPNARFAKIEGVADREPFIPGDLYDPRNRRMSVILAWSAGAVMPDIDEAEEPSPEGKAAIARRDAPAKLPAQNIAQYDMGSTALPTGASIINAPPSGVSSGKQGAKKAH</sequence>
<dbReference type="RefSeq" id="WP_129403397.1">
    <property type="nucleotide sequence ID" value="NZ_SBKP01000003.1"/>
</dbReference>
<comment type="caution">
    <text evidence="11">The sequence shown here is derived from an EMBL/GenBank/DDBJ whole genome shotgun (WGS) entry which is preliminary data.</text>
</comment>
<feature type="compositionally biased region" description="Basic and acidic residues" evidence="8">
    <location>
        <begin position="114"/>
        <end position="132"/>
    </location>
</feature>
<name>A0A4Q1KKF4_9SPHN</name>
<keyword evidence="3" id="KW-1003">Cell membrane</keyword>
<evidence type="ECO:0000256" key="3">
    <source>
        <dbReference type="ARBA" id="ARBA00022475"/>
    </source>
</evidence>
<keyword evidence="12" id="KW-1185">Reference proteome</keyword>
<dbReference type="Pfam" id="PF00691">
    <property type="entry name" value="OmpA"/>
    <property type="match status" value="1"/>
</dbReference>
<dbReference type="GO" id="GO:0005886">
    <property type="term" value="C:plasma membrane"/>
    <property type="evidence" value="ECO:0007669"/>
    <property type="project" value="UniProtKB-SubCell"/>
</dbReference>
<comment type="similarity">
    <text evidence="2">Belongs to the MotB family.</text>
</comment>
<reference evidence="12" key="1">
    <citation type="submission" date="2019-01" db="EMBL/GenBank/DDBJ databases">
        <title>Cytophagaceae bacterium strain CAR-16.</title>
        <authorList>
            <person name="Chen W.-M."/>
        </authorList>
    </citation>
    <scope>NUCLEOTIDE SEQUENCE [LARGE SCALE GENOMIC DNA]</scope>
    <source>
        <strain evidence="12">CHR27</strain>
    </source>
</reference>
<feature type="compositionally biased region" description="Polar residues" evidence="8">
    <location>
        <begin position="99"/>
        <end position="110"/>
    </location>
</feature>
<dbReference type="PANTHER" id="PTHR30329">
    <property type="entry name" value="STATOR ELEMENT OF FLAGELLAR MOTOR COMPLEX"/>
    <property type="match status" value="1"/>
</dbReference>
<dbReference type="PROSITE" id="PS51123">
    <property type="entry name" value="OMPA_2"/>
    <property type="match status" value="1"/>
</dbReference>